<sequence>MISAIVMASGFSRRMGENKLLMDFNGKTIIENTFEALKKCDFKEVIVVSQYEEVLKIANKYQFKFVLNDNAQIGQSESIKLGIRNSGKYDGYMFFVGDQPLINNDDLKELINEFERKKEYIVIPRYDNKTGNPVIFPTCLKNNLLSLKNDEKGKKVINEYDKIKYVNVSKYTLLDVDTKLDYENLKNLKGN</sequence>
<dbReference type="Proteomes" id="UP000034407">
    <property type="component" value="Unassembled WGS sequence"/>
</dbReference>
<protein>
    <submittedName>
        <fullName evidence="2">Molybdopterin-guanine dinucleotide biosynthesis protein</fullName>
    </submittedName>
</protein>
<evidence type="ECO:0000259" key="1">
    <source>
        <dbReference type="Pfam" id="PF12804"/>
    </source>
</evidence>
<dbReference type="PATRIC" id="fig|1629550.3.peg.2915"/>
<dbReference type="InterPro" id="IPR025877">
    <property type="entry name" value="MobA-like_NTP_Trfase"/>
</dbReference>
<dbReference type="PANTHER" id="PTHR43777">
    <property type="entry name" value="MOLYBDENUM COFACTOR CYTIDYLYLTRANSFERASE"/>
    <property type="match status" value="1"/>
</dbReference>
<proteinExistence type="predicted"/>
<dbReference type="GO" id="GO:0016779">
    <property type="term" value="F:nucleotidyltransferase activity"/>
    <property type="evidence" value="ECO:0007669"/>
    <property type="project" value="UniProtKB-ARBA"/>
</dbReference>
<dbReference type="Gene3D" id="3.90.550.10">
    <property type="entry name" value="Spore Coat Polysaccharide Biosynthesis Protein SpsA, Chain A"/>
    <property type="match status" value="1"/>
</dbReference>
<name>A0A0M3DEX1_9FIRM</name>
<evidence type="ECO:0000313" key="3">
    <source>
        <dbReference type="Proteomes" id="UP000034407"/>
    </source>
</evidence>
<comment type="caution">
    <text evidence="2">The sequence shown here is derived from an EMBL/GenBank/DDBJ whole genome shotgun (WGS) entry which is preliminary data.</text>
</comment>
<accession>A0A0M3DEX1</accession>
<dbReference type="NCBIfam" id="TIGR03310">
    <property type="entry name" value="matur_MocA_YgfJ"/>
    <property type="match status" value="1"/>
</dbReference>
<dbReference type="SUPFAM" id="SSF53448">
    <property type="entry name" value="Nucleotide-diphospho-sugar transferases"/>
    <property type="match status" value="1"/>
</dbReference>
<gene>
    <name evidence="2" type="ORF">VN21_16915</name>
</gene>
<keyword evidence="3" id="KW-1185">Reference proteome</keyword>
<dbReference type="InterPro" id="IPR029044">
    <property type="entry name" value="Nucleotide-diphossugar_trans"/>
</dbReference>
<dbReference type="InterPro" id="IPR017696">
    <property type="entry name" value="Mo_hydrolase_YgfJ"/>
</dbReference>
<dbReference type="PANTHER" id="PTHR43777:SF1">
    <property type="entry name" value="MOLYBDENUM COFACTOR CYTIDYLYLTRANSFERASE"/>
    <property type="match status" value="1"/>
</dbReference>
<feature type="domain" description="MobA-like NTP transferase" evidence="1">
    <location>
        <begin position="4"/>
        <end position="162"/>
    </location>
</feature>
<dbReference type="EMBL" id="LBBT01000354">
    <property type="protein sequence ID" value="KKX99931.1"/>
    <property type="molecule type" value="Genomic_DNA"/>
</dbReference>
<organism evidence="2 3">
    <name type="scientific">Paraclostridium benzoelyticum</name>
    <dbReference type="NCBI Taxonomy" id="1629550"/>
    <lineage>
        <taxon>Bacteria</taxon>
        <taxon>Bacillati</taxon>
        <taxon>Bacillota</taxon>
        <taxon>Clostridia</taxon>
        <taxon>Peptostreptococcales</taxon>
        <taxon>Peptostreptococcaceae</taxon>
        <taxon>Paraclostridium</taxon>
    </lineage>
</organism>
<reference evidence="2 3" key="1">
    <citation type="submission" date="2015-04" db="EMBL/GenBank/DDBJ databases">
        <title>Microcin producing Clostridium sp. JC272T.</title>
        <authorList>
            <person name="Jyothsna T."/>
            <person name="Sasikala C."/>
            <person name="Ramana C."/>
        </authorList>
    </citation>
    <scope>NUCLEOTIDE SEQUENCE [LARGE SCALE GENOMIC DNA]</scope>
    <source>
        <strain evidence="2 3">JC272</strain>
    </source>
</reference>
<dbReference type="RefSeq" id="WP_046824297.1">
    <property type="nucleotide sequence ID" value="NZ_JBCLWQ010000002.1"/>
</dbReference>
<dbReference type="Pfam" id="PF12804">
    <property type="entry name" value="NTP_transf_3"/>
    <property type="match status" value="1"/>
</dbReference>
<dbReference type="OrthoDB" id="9797742at2"/>
<evidence type="ECO:0000313" key="2">
    <source>
        <dbReference type="EMBL" id="KKX99931.1"/>
    </source>
</evidence>
<dbReference type="AlphaFoldDB" id="A0A0M3DEX1"/>
<dbReference type="CDD" id="cd04182">
    <property type="entry name" value="GT_2_like_f"/>
    <property type="match status" value="1"/>
</dbReference>